<sequence>MGWGLASAVLAMSLAACGGSSSSAGPDSGSISFGNIPQAASAMLFAQADQDGLWAKHDVKVQVNQAPSLAVLYQEFSSGQHDCIFGDPGGFAIQASQGVPVTVISSMSPNFAYLVSGATTRNTDPSSLVGKRLVTQAASGTFKFFSAVAKEWYGVDMATGVQVVNAQDGAQAMAQVSAGSADAAYVLESAPTTALQSNPALAITYNPADDFAARTGKTAWQTVLMCRTDKGLNGAAVGRLVEVFQDAARAALSDPAKADRLAVEVTGSKPGVYKTIFESGRLKYDLIPINDKVASDLQTAIDLQQRAGTLQKAEIPSSFYAGAVALQQ</sequence>
<keyword evidence="7" id="KW-1185">Reference proteome</keyword>
<gene>
    <name evidence="6" type="ORF">GCM10023175_40130</name>
</gene>
<dbReference type="RefSeq" id="WP_345420629.1">
    <property type="nucleotide sequence ID" value="NZ_BAABGT010000056.1"/>
</dbReference>
<feature type="domain" description="SsuA/THI5-like" evidence="5">
    <location>
        <begin position="47"/>
        <end position="258"/>
    </location>
</feature>
<comment type="similarity">
    <text evidence="2">Belongs to the bacterial solute-binding protein SsuA/TauA family.</text>
</comment>
<reference evidence="7" key="1">
    <citation type="journal article" date="2019" name="Int. J. Syst. Evol. Microbiol.">
        <title>The Global Catalogue of Microorganisms (GCM) 10K type strain sequencing project: providing services to taxonomists for standard genome sequencing and annotation.</title>
        <authorList>
            <consortium name="The Broad Institute Genomics Platform"/>
            <consortium name="The Broad Institute Genome Sequencing Center for Infectious Disease"/>
            <person name="Wu L."/>
            <person name="Ma J."/>
        </authorList>
    </citation>
    <scope>NUCLEOTIDE SEQUENCE [LARGE SCALE GENOMIC DNA]</scope>
    <source>
        <strain evidence="7">JCM 17906</strain>
    </source>
</reference>
<proteinExistence type="inferred from homology"/>
<evidence type="ECO:0000256" key="3">
    <source>
        <dbReference type="ARBA" id="ARBA00022729"/>
    </source>
</evidence>
<evidence type="ECO:0000313" key="7">
    <source>
        <dbReference type="Proteomes" id="UP001501598"/>
    </source>
</evidence>
<dbReference type="PANTHER" id="PTHR30024">
    <property type="entry name" value="ALIPHATIC SULFONATES-BINDING PROTEIN-RELATED"/>
    <property type="match status" value="1"/>
</dbReference>
<dbReference type="EMBL" id="BAABGT010000056">
    <property type="protein sequence ID" value="GAA4550299.1"/>
    <property type="molecule type" value="Genomic_DNA"/>
</dbReference>
<comment type="subcellular location">
    <subcellularLocation>
        <location evidence="1">Periplasm</location>
    </subcellularLocation>
</comment>
<feature type="signal peptide" evidence="4">
    <location>
        <begin position="1"/>
        <end position="24"/>
    </location>
</feature>
<evidence type="ECO:0000256" key="2">
    <source>
        <dbReference type="ARBA" id="ARBA00010742"/>
    </source>
</evidence>
<dbReference type="Pfam" id="PF09084">
    <property type="entry name" value="NMT1"/>
    <property type="match status" value="1"/>
</dbReference>
<dbReference type="Gene3D" id="3.40.190.10">
    <property type="entry name" value="Periplasmic binding protein-like II"/>
    <property type="match status" value="2"/>
</dbReference>
<evidence type="ECO:0000256" key="4">
    <source>
        <dbReference type="SAM" id="SignalP"/>
    </source>
</evidence>
<name>A0ABP8RUW5_9PSEU</name>
<evidence type="ECO:0000313" key="6">
    <source>
        <dbReference type="EMBL" id="GAA4550299.1"/>
    </source>
</evidence>
<keyword evidence="3 4" id="KW-0732">Signal</keyword>
<evidence type="ECO:0000256" key="1">
    <source>
        <dbReference type="ARBA" id="ARBA00004418"/>
    </source>
</evidence>
<accession>A0ABP8RUW5</accession>
<evidence type="ECO:0000259" key="5">
    <source>
        <dbReference type="Pfam" id="PF09084"/>
    </source>
</evidence>
<dbReference type="PANTHER" id="PTHR30024:SF47">
    <property type="entry name" value="TAURINE-BINDING PERIPLASMIC PROTEIN"/>
    <property type="match status" value="1"/>
</dbReference>
<dbReference type="Proteomes" id="UP001501598">
    <property type="component" value="Unassembled WGS sequence"/>
</dbReference>
<feature type="chain" id="PRO_5046853939" description="SsuA/THI5-like domain-containing protein" evidence="4">
    <location>
        <begin position="25"/>
        <end position="328"/>
    </location>
</feature>
<protein>
    <recommendedName>
        <fullName evidence="5">SsuA/THI5-like domain-containing protein</fullName>
    </recommendedName>
</protein>
<comment type="caution">
    <text evidence="6">The sequence shown here is derived from an EMBL/GenBank/DDBJ whole genome shotgun (WGS) entry which is preliminary data.</text>
</comment>
<dbReference type="InterPro" id="IPR015168">
    <property type="entry name" value="SsuA/THI5"/>
</dbReference>
<organism evidence="6 7">
    <name type="scientific">Pseudonocardia xishanensis</name>
    <dbReference type="NCBI Taxonomy" id="630995"/>
    <lineage>
        <taxon>Bacteria</taxon>
        <taxon>Bacillati</taxon>
        <taxon>Actinomycetota</taxon>
        <taxon>Actinomycetes</taxon>
        <taxon>Pseudonocardiales</taxon>
        <taxon>Pseudonocardiaceae</taxon>
        <taxon>Pseudonocardia</taxon>
    </lineage>
</organism>
<dbReference type="SUPFAM" id="SSF53850">
    <property type="entry name" value="Periplasmic binding protein-like II"/>
    <property type="match status" value="1"/>
</dbReference>